<dbReference type="RefSeq" id="WP_258826181.1">
    <property type="nucleotide sequence ID" value="NZ_JANUHA010000001.1"/>
</dbReference>
<name>A0ABT2AFU0_9BURK</name>
<protein>
    <submittedName>
        <fullName evidence="2">Uncharacterized protein</fullName>
    </submittedName>
</protein>
<evidence type="ECO:0000313" key="2">
    <source>
        <dbReference type="EMBL" id="MCS0595103.1"/>
    </source>
</evidence>
<evidence type="ECO:0000313" key="3">
    <source>
        <dbReference type="Proteomes" id="UP001206572"/>
    </source>
</evidence>
<accession>A0ABT2AFU0</accession>
<comment type="caution">
    <text evidence="2">The sequence shown here is derived from an EMBL/GenBank/DDBJ whole genome shotgun (WGS) entry which is preliminary data.</text>
</comment>
<organism evidence="2 3">
    <name type="scientific">Massilia agri</name>
    <dbReference type="NCBI Taxonomy" id="1886785"/>
    <lineage>
        <taxon>Bacteria</taxon>
        <taxon>Pseudomonadati</taxon>
        <taxon>Pseudomonadota</taxon>
        <taxon>Betaproteobacteria</taxon>
        <taxon>Burkholderiales</taxon>
        <taxon>Oxalobacteraceae</taxon>
        <taxon>Telluria group</taxon>
        <taxon>Massilia</taxon>
    </lineage>
</organism>
<keyword evidence="3" id="KW-1185">Reference proteome</keyword>
<feature type="transmembrane region" description="Helical" evidence="1">
    <location>
        <begin position="32"/>
        <end position="50"/>
    </location>
</feature>
<proteinExistence type="predicted"/>
<evidence type="ECO:0000256" key="1">
    <source>
        <dbReference type="SAM" id="Phobius"/>
    </source>
</evidence>
<keyword evidence="1" id="KW-1133">Transmembrane helix</keyword>
<dbReference type="EMBL" id="JANUHA010000001">
    <property type="protein sequence ID" value="MCS0595103.1"/>
    <property type="molecule type" value="Genomic_DNA"/>
</dbReference>
<gene>
    <name evidence="2" type="ORF">NX780_01935</name>
</gene>
<keyword evidence="1" id="KW-0472">Membrane</keyword>
<sequence length="52" mass="6097">MHKKKTWRVLTKETFTKTRDERYAESTKGEKTVYWISIALACAGIFYLLVLA</sequence>
<dbReference type="Proteomes" id="UP001206572">
    <property type="component" value="Unassembled WGS sequence"/>
</dbReference>
<reference evidence="2 3" key="1">
    <citation type="submission" date="2022-08" db="EMBL/GenBank/DDBJ databases">
        <title>Reclassification of Massilia species as members of the genera Telluria, Duganella, Pseudoduganella, Mokoshia gen. nov. and Zemynaea gen. nov. using orthogonal and non-orthogonal genome-based approaches.</title>
        <authorList>
            <person name="Bowman J.P."/>
        </authorList>
    </citation>
    <scope>NUCLEOTIDE SEQUENCE [LARGE SCALE GENOMIC DNA]</scope>
    <source>
        <strain evidence="2 3">JCM 31661</strain>
    </source>
</reference>
<keyword evidence="1" id="KW-0812">Transmembrane</keyword>